<dbReference type="InterPro" id="IPR036390">
    <property type="entry name" value="WH_DNA-bd_sf"/>
</dbReference>
<dbReference type="Pfam" id="PF00455">
    <property type="entry name" value="DeoRC"/>
    <property type="match status" value="1"/>
</dbReference>
<reference evidence="6 7" key="1">
    <citation type="journal article" date="2013" name="J. Microbiol.">
        <title>Mucilaginibacter ginsenosidivorax sp. nov., with ginsenoside converting activity isolated from sediment.</title>
        <authorList>
            <person name="Kim J.K."/>
            <person name="Choi T.E."/>
            <person name="Liu Q.M."/>
            <person name="Park H.Y."/>
            <person name="Yi T.H."/>
            <person name="Yoon M.H."/>
            <person name="Kim S.C."/>
            <person name="Im W.T."/>
        </authorList>
    </citation>
    <scope>NUCLEOTIDE SEQUENCE [LARGE SCALE GENOMIC DNA]</scope>
    <source>
        <strain evidence="6 7">KHI28</strain>
    </source>
</reference>
<dbReference type="InterPro" id="IPR050313">
    <property type="entry name" value="Carb_Metab_HTH_regulators"/>
</dbReference>
<evidence type="ECO:0000313" key="6">
    <source>
        <dbReference type="EMBL" id="QEC75891.1"/>
    </source>
</evidence>
<dbReference type="KEGG" id="mgk:FSB76_08005"/>
<proteinExistence type="predicted"/>
<evidence type="ECO:0000256" key="4">
    <source>
        <dbReference type="ARBA" id="ARBA00023163"/>
    </source>
</evidence>
<dbReference type="GO" id="GO:0003700">
    <property type="term" value="F:DNA-binding transcription factor activity"/>
    <property type="evidence" value="ECO:0007669"/>
    <property type="project" value="InterPro"/>
</dbReference>
<dbReference type="PANTHER" id="PTHR30363:SF4">
    <property type="entry name" value="GLYCEROL-3-PHOSPHATE REGULON REPRESSOR"/>
    <property type="match status" value="1"/>
</dbReference>
<keyword evidence="1" id="KW-0678">Repressor</keyword>
<dbReference type="InterPro" id="IPR037171">
    <property type="entry name" value="NagB/RpiA_transferase-like"/>
</dbReference>
<dbReference type="Gene3D" id="3.40.50.1360">
    <property type="match status" value="1"/>
</dbReference>
<evidence type="ECO:0000256" key="1">
    <source>
        <dbReference type="ARBA" id="ARBA00022491"/>
    </source>
</evidence>
<keyword evidence="3" id="KW-0238">DNA-binding</keyword>
<dbReference type="SMART" id="SM01134">
    <property type="entry name" value="DeoRC"/>
    <property type="match status" value="1"/>
</dbReference>
<keyword evidence="2" id="KW-0805">Transcription regulation</keyword>
<feature type="domain" description="HTH deoR-type" evidence="5">
    <location>
        <begin position="3"/>
        <end position="58"/>
    </location>
</feature>
<dbReference type="Pfam" id="PF08220">
    <property type="entry name" value="HTH_DeoR"/>
    <property type="match status" value="1"/>
</dbReference>
<accession>A0A5B8VXE8</accession>
<evidence type="ECO:0000313" key="7">
    <source>
        <dbReference type="Proteomes" id="UP000321362"/>
    </source>
</evidence>
<gene>
    <name evidence="6" type="ORF">FSB76_08005</name>
</gene>
<dbReference type="AlphaFoldDB" id="A0A5B8VXE8"/>
<dbReference type="GO" id="GO:0003677">
    <property type="term" value="F:DNA binding"/>
    <property type="evidence" value="ECO:0007669"/>
    <property type="project" value="UniProtKB-KW"/>
</dbReference>
<dbReference type="Gene3D" id="1.10.10.10">
    <property type="entry name" value="Winged helix-like DNA-binding domain superfamily/Winged helix DNA-binding domain"/>
    <property type="match status" value="1"/>
</dbReference>
<name>A0A5B8VXE8_9SPHI</name>
<dbReference type="PANTHER" id="PTHR30363">
    <property type="entry name" value="HTH-TYPE TRANSCRIPTIONAL REGULATOR SRLR-RELATED"/>
    <property type="match status" value="1"/>
</dbReference>
<keyword evidence="7" id="KW-1185">Reference proteome</keyword>
<sequence length="249" mass="27309">MIKDERLEQILAHVARQRSVSLTDLSNALNVSEDTIRRDIKILSDQGLLKAVRGGAVAHSPTPRHFRAREKHDMAQKRIVASKALQFIKDGQVIFLDGGTSIQALAELIPADMKITVVTHSFPVVSVLEDHPTAEVIFAGGRLCKTAFTTIGYETIQTFKNFRADLCLMSVCSIHPTMGLTTVNHDEAQVKRTMMEMAGQTIALSTIDKLNTAESYYISPATAIDIIVTDAEASDDRLTAYKQAGITII</sequence>
<dbReference type="Proteomes" id="UP000321362">
    <property type="component" value="Chromosome"/>
</dbReference>
<dbReference type="RefSeq" id="WP_147053077.1">
    <property type="nucleotide sequence ID" value="NZ_CP042437.1"/>
</dbReference>
<dbReference type="SMART" id="SM00420">
    <property type="entry name" value="HTH_DEOR"/>
    <property type="match status" value="1"/>
</dbReference>
<keyword evidence="4" id="KW-0804">Transcription</keyword>
<dbReference type="PROSITE" id="PS00894">
    <property type="entry name" value="HTH_DEOR_1"/>
    <property type="match status" value="1"/>
</dbReference>
<dbReference type="SUPFAM" id="SSF46785">
    <property type="entry name" value="Winged helix' DNA-binding domain"/>
    <property type="match status" value="1"/>
</dbReference>
<evidence type="ECO:0000259" key="5">
    <source>
        <dbReference type="PROSITE" id="PS51000"/>
    </source>
</evidence>
<dbReference type="InterPro" id="IPR036388">
    <property type="entry name" value="WH-like_DNA-bd_sf"/>
</dbReference>
<dbReference type="InterPro" id="IPR014036">
    <property type="entry name" value="DeoR-like_C"/>
</dbReference>
<evidence type="ECO:0000256" key="3">
    <source>
        <dbReference type="ARBA" id="ARBA00023125"/>
    </source>
</evidence>
<organism evidence="6 7">
    <name type="scientific">Mucilaginibacter ginsenosidivorax</name>
    <dbReference type="NCBI Taxonomy" id="862126"/>
    <lineage>
        <taxon>Bacteria</taxon>
        <taxon>Pseudomonadati</taxon>
        <taxon>Bacteroidota</taxon>
        <taxon>Sphingobacteriia</taxon>
        <taxon>Sphingobacteriales</taxon>
        <taxon>Sphingobacteriaceae</taxon>
        <taxon>Mucilaginibacter</taxon>
    </lineage>
</organism>
<dbReference type="EMBL" id="CP042437">
    <property type="protein sequence ID" value="QEC75891.1"/>
    <property type="molecule type" value="Genomic_DNA"/>
</dbReference>
<evidence type="ECO:0000256" key="2">
    <source>
        <dbReference type="ARBA" id="ARBA00023015"/>
    </source>
</evidence>
<dbReference type="InterPro" id="IPR018356">
    <property type="entry name" value="Tscrpt_reg_HTH_DeoR_CS"/>
</dbReference>
<protein>
    <submittedName>
        <fullName evidence="6">DeoR/GlpR transcriptional regulator</fullName>
    </submittedName>
</protein>
<dbReference type="PRINTS" id="PR00037">
    <property type="entry name" value="HTHLACR"/>
</dbReference>
<dbReference type="InterPro" id="IPR001034">
    <property type="entry name" value="DeoR_HTH"/>
</dbReference>
<dbReference type="OrthoDB" id="9798651at2"/>
<dbReference type="PROSITE" id="PS51000">
    <property type="entry name" value="HTH_DEOR_2"/>
    <property type="match status" value="1"/>
</dbReference>
<dbReference type="SUPFAM" id="SSF100950">
    <property type="entry name" value="NagB/RpiA/CoA transferase-like"/>
    <property type="match status" value="1"/>
</dbReference>